<dbReference type="SUPFAM" id="SSF48498">
    <property type="entry name" value="Tetracyclin repressor-like, C-terminal domain"/>
    <property type="match status" value="1"/>
</dbReference>
<dbReference type="InterPro" id="IPR036271">
    <property type="entry name" value="Tet_transcr_reg_TetR-rel_C_sf"/>
</dbReference>
<feature type="domain" description="HTH tetR-type" evidence="5">
    <location>
        <begin position="1"/>
        <end position="46"/>
    </location>
</feature>
<feature type="DNA-binding region" description="H-T-H motif" evidence="4">
    <location>
        <begin position="9"/>
        <end position="28"/>
    </location>
</feature>
<accession>A0A6N4WD65</accession>
<proteinExistence type="predicted"/>
<protein>
    <submittedName>
        <fullName evidence="6">TetR family transcriptional regulator</fullName>
    </submittedName>
</protein>
<dbReference type="InterPro" id="IPR009057">
    <property type="entry name" value="Homeodomain-like_sf"/>
</dbReference>
<keyword evidence="1" id="KW-0805">Transcription regulation</keyword>
<dbReference type="PANTHER" id="PTHR30055">
    <property type="entry name" value="HTH-TYPE TRANSCRIPTIONAL REGULATOR RUTR"/>
    <property type="match status" value="1"/>
</dbReference>
<keyword evidence="3" id="KW-0804">Transcription</keyword>
<dbReference type="Proteomes" id="UP000467249">
    <property type="component" value="Chromosome"/>
</dbReference>
<dbReference type="SUPFAM" id="SSF46689">
    <property type="entry name" value="Homeodomain-like"/>
    <property type="match status" value="1"/>
</dbReference>
<dbReference type="GO" id="GO:0003700">
    <property type="term" value="F:DNA-binding transcription factor activity"/>
    <property type="evidence" value="ECO:0007669"/>
    <property type="project" value="TreeGrafter"/>
</dbReference>
<dbReference type="Pfam" id="PF16859">
    <property type="entry name" value="TetR_C_11"/>
    <property type="match status" value="1"/>
</dbReference>
<name>A0A6N4WD65_9MYCO</name>
<evidence type="ECO:0000256" key="1">
    <source>
        <dbReference type="ARBA" id="ARBA00023015"/>
    </source>
</evidence>
<keyword evidence="7" id="KW-1185">Reference proteome</keyword>
<evidence type="ECO:0000256" key="3">
    <source>
        <dbReference type="ARBA" id="ARBA00023163"/>
    </source>
</evidence>
<dbReference type="KEGG" id="many:MANY_32490"/>
<organism evidence="6 7">
    <name type="scientific">Mycolicibacterium anyangense</name>
    <dbReference type="NCBI Taxonomy" id="1431246"/>
    <lineage>
        <taxon>Bacteria</taxon>
        <taxon>Bacillati</taxon>
        <taxon>Actinomycetota</taxon>
        <taxon>Actinomycetes</taxon>
        <taxon>Mycobacteriales</taxon>
        <taxon>Mycobacteriaceae</taxon>
        <taxon>Mycolicibacterium</taxon>
    </lineage>
</organism>
<dbReference type="EMBL" id="AP022620">
    <property type="protein sequence ID" value="BBZ77912.1"/>
    <property type="molecule type" value="Genomic_DNA"/>
</dbReference>
<dbReference type="GO" id="GO:0000976">
    <property type="term" value="F:transcription cis-regulatory region binding"/>
    <property type="evidence" value="ECO:0007669"/>
    <property type="project" value="TreeGrafter"/>
</dbReference>
<keyword evidence="2 4" id="KW-0238">DNA-binding</keyword>
<dbReference type="Pfam" id="PF00440">
    <property type="entry name" value="TetR_N"/>
    <property type="match status" value="1"/>
</dbReference>
<evidence type="ECO:0000313" key="6">
    <source>
        <dbReference type="EMBL" id="BBZ77912.1"/>
    </source>
</evidence>
<evidence type="ECO:0000256" key="4">
    <source>
        <dbReference type="PROSITE-ProRule" id="PRU00335"/>
    </source>
</evidence>
<dbReference type="PROSITE" id="PS50977">
    <property type="entry name" value="HTH_TETR_2"/>
    <property type="match status" value="1"/>
</dbReference>
<gene>
    <name evidence="6" type="ORF">MANY_32490</name>
</gene>
<dbReference type="Gene3D" id="1.10.10.60">
    <property type="entry name" value="Homeodomain-like"/>
    <property type="match status" value="1"/>
</dbReference>
<reference evidence="6 7" key="1">
    <citation type="journal article" date="2019" name="Emerg. Microbes Infect.">
        <title>Comprehensive subspecies identification of 175 nontuberculous mycobacteria species based on 7547 genomic profiles.</title>
        <authorList>
            <person name="Matsumoto Y."/>
            <person name="Kinjo T."/>
            <person name="Motooka D."/>
            <person name="Nabeya D."/>
            <person name="Jung N."/>
            <person name="Uechi K."/>
            <person name="Horii T."/>
            <person name="Iida T."/>
            <person name="Fujita J."/>
            <person name="Nakamura S."/>
        </authorList>
    </citation>
    <scope>NUCLEOTIDE SEQUENCE [LARGE SCALE GENOMIC DNA]</scope>
    <source>
        <strain evidence="6 7">JCM 30275</strain>
    </source>
</reference>
<dbReference type="Gene3D" id="1.10.357.10">
    <property type="entry name" value="Tetracycline Repressor, domain 2"/>
    <property type="match status" value="1"/>
</dbReference>
<dbReference type="PANTHER" id="PTHR30055:SF148">
    <property type="entry name" value="TETR-FAMILY TRANSCRIPTIONAL REGULATOR"/>
    <property type="match status" value="1"/>
</dbReference>
<evidence type="ECO:0000256" key="2">
    <source>
        <dbReference type="ARBA" id="ARBA00023125"/>
    </source>
</evidence>
<evidence type="ECO:0000313" key="7">
    <source>
        <dbReference type="Proteomes" id="UP000467249"/>
    </source>
</evidence>
<dbReference type="InterPro" id="IPR001647">
    <property type="entry name" value="HTH_TetR"/>
</dbReference>
<dbReference type="InterPro" id="IPR050109">
    <property type="entry name" value="HTH-type_TetR-like_transc_reg"/>
</dbReference>
<evidence type="ECO:0000259" key="5">
    <source>
        <dbReference type="PROSITE" id="PS50977"/>
    </source>
</evidence>
<dbReference type="InterPro" id="IPR011075">
    <property type="entry name" value="TetR_C"/>
</dbReference>
<dbReference type="AlphaFoldDB" id="A0A6N4WD65"/>
<sequence>MAGGPAAASVDAIAKRAGVSRTTIYKWWPSSASIVLEGLLESVQHSIVRPPGSSSAEALHHHVRELNRILSHPPTGPLLRNVIAAAASDPAITCAVLDQWIVPRRDAAAEILRAAVAAGELSDDIDIEVAVDALVSPPYYRLTLGMEPLDDAAVSHLTDTVWRGLRR</sequence>